<keyword evidence="7" id="KW-0813">Transport</keyword>
<dbReference type="Pfam" id="PF03830">
    <property type="entry name" value="PTSIIB_sorb"/>
    <property type="match status" value="1"/>
</dbReference>
<comment type="function">
    <text evidence="16">The phosphoenolpyruvate-dependent sugar phosphotransferase system (sugar PTS), a major carbohydrate active transport system, catalyzes the phosphorylation of incoming sugar substrates concomitantly with their translocation across the cell membrane. The enzyme II ManXYZ PTS system is involved in mannose transport.</text>
</comment>
<dbReference type="InterPro" id="IPR004720">
    <property type="entry name" value="PTS_IIB_sorbose-sp"/>
</dbReference>
<sequence length="330" mass="34813">MVGIVLASHGDLAAGVRQTGSMVFGDQENVAVVSLEPSMGPDDFRANLEKAVASLEDQEQVLFLVDLWGGTPFNQTSAFAKGHDTWAIVTGLNLPMLIEAYSARIDATKSAHDIAAHLVSEGRKGVRVLPEGLEPKVTASKAAAAHAGAIAPGTVLGNGKIDIAAVRIDTRLLHGQVATAWTKQIAPNRIIVVSDGVAHDELRKTMIEQAAPPGVPANVVPISKMVEVAKDPRFGATKAFLLFETPQDLLKCIEGGVDIKKANIGSMAHSVGKVVVTNAIAMGEDDVKTIERLRELGVEFEARKVPSDASENVDAMLKKAKADLAAQANQ</sequence>
<evidence type="ECO:0000256" key="1">
    <source>
        <dbReference type="ARBA" id="ARBA00000514"/>
    </source>
</evidence>
<dbReference type="CDD" id="cd00001">
    <property type="entry name" value="PTS_IIB_man"/>
    <property type="match status" value="1"/>
</dbReference>
<keyword evidence="14" id="KW-0418">Kinase</keyword>
<dbReference type="Pfam" id="PF03610">
    <property type="entry name" value="EIIA-man"/>
    <property type="match status" value="1"/>
</dbReference>
<keyword evidence="11" id="KW-0762">Sugar transport</keyword>
<organism evidence="21 22">
    <name type="scientific">Parolsenella catena</name>
    <dbReference type="NCBI Taxonomy" id="2003188"/>
    <lineage>
        <taxon>Bacteria</taxon>
        <taxon>Bacillati</taxon>
        <taxon>Actinomycetota</taxon>
        <taxon>Coriobacteriia</taxon>
        <taxon>Coriobacteriales</taxon>
        <taxon>Atopobiaceae</taxon>
        <taxon>Parolsenella</taxon>
    </lineage>
</organism>
<keyword evidence="10" id="KW-0597">Phosphoprotein</keyword>
<comment type="subcellular location">
    <subcellularLocation>
        <location evidence="2">Cell membrane</location>
    </subcellularLocation>
    <subcellularLocation>
        <location evidence="3">Cytoplasm</location>
    </subcellularLocation>
</comment>
<evidence type="ECO:0000259" key="20">
    <source>
        <dbReference type="PROSITE" id="PS51101"/>
    </source>
</evidence>
<dbReference type="KEGG" id="pcat:Pcatena_09330"/>
<evidence type="ECO:0000256" key="13">
    <source>
        <dbReference type="ARBA" id="ARBA00022683"/>
    </source>
</evidence>
<evidence type="ECO:0000256" key="16">
    <source>
        <dbReference type="ARBA" id="ARBA00023757"/>
    </source>
</evidence>
<proteinExistence type="predicted"/>
<dbReference type="SUPFAM" id="SSF53062">
    <property type="entry name" value="PTS system fructose IIA component-like"/>
    <property type="match status" value="1"/>
</dbReference>
<feature type="domain" description="PTS EIIA type-4" evidence="19">
    <location>
        <begin position="1"/>
        <end position="126"/>
    </location>
</feature>
<evidence type="ECO:0000256" key="18">
    <source>
        <dbReference type="ARBA" id="ARBA00032197"/>
    </source>
</evidence>
<evidence type="ECO:0000256" key="14">
    <source>
        <dbReference type="ARBA" id="ARBA00022777"/>
    </source>
</evidence>
<keyword evidence="9" id="KW-0963">Cytoplasm</keyword>
<dbReference type="PROSITE" id="PS51101">
    <property type="entry name" value="PTS_EIIB_TYPE_4"/>
    <property type="match status" value="1"/>
</dbReference>
<protein>
    <recommendedName>
        <fullName evidence="6">PTS system mannose-specific EIIAB component</fullName>
        <ecNumber evidence="5">2.7.1.191</ecNumber>
    </recommendedName>
    <alternativeName>
        <fullName evidence="18">EIIAB-Man</fullName>
    </alternativeName>
    <alternativeName>
        <fullName evidence="17">EIII-Man</fullName>
    </alternativeName>
</protein>
<dbReference type="InterPro" id="IPR036667">
    <property type="entry name" value="PTS_IIB_sorbose-sp_sf"/>
</dbReference>
<evidence type="ECO:0000256" key="7">
    <source>
        <dbReference type="ARBA" id="ARBA00022448"/>
    </source>
</evidence>
<evidence type="ECO:0000256" key="9">
    <source>
        <dbReference type="ARBA" id="ARBA00022490"/>
    </source>
</evidence>
<dbReference type="GO" id="GO:0005886">
    <property type="term" value="C:plasma membrane"/>
    <property type="evidence" value="ECO:0007669"/>
    <property type="project" value="UniProtKB-SubCell"/>
</dbReference>
<dbReference type="GO" id="GO:0008982">
    <property type="term" value="F:protein-N(PI)-phosphohistidine-sugar phosphotransferase activity"/>
    <property type="evidence" value="ECO:0007669"/>
    <property type="project" value="InterPro"/>
</dbReference>
<evidence type="ECO:0000256" key="3">
    <source>
        <dbReference type="ARBA" id="ARBA00004496"/>
    </source>
</evidence>
<evidence type="ECO:0000256" key="17">
    <source>
        <dbReference type="ARBA" id="ARBA00030229"/>
    </source>
</evidence>
<name>A0A3G9K1V8_9ACTN</name>
<dbReference type="AlphaFoldDB" id="A0A3G9K1V8"/>
<evidence type="ECO:0000313" key="21">
    <source>
        <dbReference type="EMBL" id="BBH50346.1"/>
    </source>
</evidence>
<gene>
    <name evidence="21" type="primary">manX_2</name>
    <name evidence="21" type="ORF">Pcatena_09330</name>
</gene>
<dbReference type="GO" id="GO:0016301">
    <property type="term" value="F:kinase activity"/>
    <property type="evidence" value="ECO:0007669"/>
    <property type="project" value="UniProtKB-KW"/>
</dbReference>
<feature type="domain" description="PTS EIIB type-4" evidence="20">
    <location>
        <begin position="159"/>
        <end position="324"/>
    </location>
</feature>
<dbReference type="EC" id="2.7.1.191" evidence="5"/>
<dbReference type="Gene3D" id="3.40.35.10">
    <property type="entry name" value="Phosphotransferase system, sorbose subfamily IIB component"/>
    <property type="match status" value="1"/>
</dbReference>
<dbReference type="SUPFAM" id="SSF52728">
    <property type="entry name" value="PTS IIb component"/>
    <property type="match status" value="1"/>
</dbReference>
<dbReference type="PROSITE" id="PS51096">
    <property type="entry name" value="PTS_EIIA_TYPE_4"/>
    <property type="match status" value="1"/>
</dbReference>
<dbReference type="InterPro" id="IPR004701">
    <property type="entry name" value="PTS_EIIA_man-typ"/>
</dbReference>
<evidence type="ECO:0000256" key="5">
    <source>
        <dbReference type="ARBA" id="ARBA00011929"/>
    </source>
</evidence>
<evidence type="ECO:0000256" key="2">
    <source>
        <dbReference type="ARBA" id="ARBA00004236"/>
    </source>
</evidence>
<dbReference type="CDD" id="cd00006">
    <property type="entry name" value="PTS_IIA_man"/>
    <property type="match status" value="1"/>
</dbReference>
<keyword evidence="8" id="KW-1003">Cell membrane</keyword>
<keyword evidence="22" id="KW-1185">Reference proteome</keyword>
<evidence type="ECO:0000256" key="4">
    <source>
        <dbReference type="ARBA" id="ARBA00011738"/>
    </source>
</evidence>
<evidence type="ECO:0000256" key="11">
    <source>
        <dbReference type="ARBA" id="ARBA00022597"/>
    </source>
</evidence>
<evidence type="ECO:0000256" key="8">
    <source>
        <dbReference type="ARBA" id="ARBA00022475"/>
    </source>
</evidence>
<dbReference type="InterPro" id="IPR051471">
    <property type="entry name" value="Bacterial_PTS_sugar_comp"/>
</dbReference>
<dbReference type="Gene3D" id="3.40.50.510">
    <property type="entry name" value="Phosphotransferase system, mannose-type IIA component"/>
    <property type="match status" value="1"/>
</dbReference>
<dbReference type="InterPro" id="IPR036662">
    <property type="entry name" value="PTS_EIIA_man-typ_sf"/>
</dbReference>
<dbReference type="OrthoDB" id="9788818at2"/>
<evidence type="ECO:0000256" key="15">
    <source>
        <dbReference type="ARBA" id="ARBA00023136"/>
    </source>
</evidence>
<dbReference type="EMBL" id="AP019367">
    <property type="protein sequence ID" value="BBH50346.1"/>
    <property type="molecule type" value="Genomic_DNA"/>
</dbReference>
<dbReference type="Proteomes" id="UP000273154">
    <property type="component" value="Chromosome"/>
</dbReference>
<accession>A0A3G9K1V8</accession>
<evidence type="ECO:0000313" key="22">
    <source>
        <dbReference type="Proteomes" id="UP000273154"/>
    </source>
</evidence>
<comment type="subunit">
    <text evidence="4">Homodimer.</text>
</comment>
<keyword evidence="15" id="KW-0472">Membrane</keyword>
<dbReference type="GeneID" id="88849068"/>
<dbReference type="GO" id="GO:0009401">
    <property type="term" value="P:phosphoenolpyruvate-dependent sugar phosphotransferase system"/>
    <property type="evidence" value="ECO:0007669"/>
    <property type="project" value="UniProtKB-KW"/>
</dbReference>
<dbReference type="PANTHER" id="PTHR33799">
    <property type="entry name" value="PTS PERMEASE-RELATED-RELATED"/>
    <property type="match status" value="1"/>
</dbReference>
<keyword evidence="13" id="KW-0598">Phosphotransferase system</keyword>
<evidence type="ECO:0000256" key="10">
    <source>
        <dbReference type="ARBA" id="ARBA00022553"/>
    </source>
</evidence>
<dbReference type="GO" id="GO:0005737">
    <property type="term" value="C:cytoplasm"/>
    <property type="evidence" value="ECO:0007669"/>
    <property type="project" value="UniProtKB-SubCell"/>
</dbReference>
<comment type="catalytic activity">
    <reaction evidence="1">
        <text>D-mannose(out) + N(pros)-phospho-L-histidyl-[protein] = D-mannose 6-phosphate(in) + L-histidyl-[protein]</text>
        <dbReference type="Rhea" id="RHEA:49232"/>
        <dbReference type="Rhea" id="RHEA-COMP:9745"/>
        <dbReference type="Rhea" id="RHEA-COMP:9746"/>
        <dbReference type="ChEBI" id="CHEBI:4208"/>
        <dbReference type="ChEBI" id="CHEBI:29979"/>
        <dbReference type="ChEBI" id="CHEBI:58735"/>
        <dbReference type="ChEBI" id="CHEBI:64837"/>
        <dbReference type="EC" id="2.7.1.191"/>
    </reaction>
</comment>
<evidence type="ECO:0000259" key="19">
    <source>
        <dbReference type="PROSITE" id="PS51096"/>
    </source>
</evidence>
<dbReference type="InterPro" id="IPR033887">
    <property type="entry name" value="PTS_IIA_man"/>
</dbReference>
<keyword evidence="12" id="KW-0808">Transferase</keyword>
<dbReference type="RefSeq" id="WP_126422101.1">
    <property type="nucleotide sequence ID" value="NZ_AP019367.1"/>
</dbReference>
<evidence type="ECO:0000256" key="6">
    <source>
        <dbReference type="ARBA" id="ARBA00021685"/>
    </source>
</evidence>
<dbReference type="PANTHER" id="PTHR33799:SF1">
    <property type="entry name" value="PTS SYSTEM MANNOSE-SPECIFIC EIIAB COMPONENT-RELATED"/>
    <property type="match status" value="1"/>
</dbReference>
<evidence type="ECO:0000256" key="12">
    <source>
        <dbReference type="ARBA" id="ARBA00022679"/>
    </source>
</evidence>
<reference evidence="22" key="1">
    <citation type="submission" date="2018-11" db="EMBL/GenBank/DDBJ databases">
        <title>Comparative genomics of Parolsenella catena and Libanicoccus massiliensis: Reclassification of Libanicoccus massiliensis as Parolsenella massiliensis comb. nov.</title>
        <authorList>
            <person name="Sakamoto M."/>
            <person name="Ikeyama N."/>
            <person name="Murakami T."/>
            <person name="Mori H."/>
            <person name="Yuki M."/>
            <person name="Ohkuma M."/>
        </authorList>
    </citation>
    <scope>NUCLEOTIDE SEQUENCE [LARGE SCALE GENOMIC DNA]</scope>
    <source>
        <strain evidence="22">JCM 31932</strain>
    </source>
</reference>